<dbReference type="GO" id="GO:0016020">
    <property type="term" value="C:membrane"/>
    <property type="evidence" value="ECO:0007669"/>
    <property type="project" value="InterPro"/>
</dbReference>
<proteinExistence type="predicted"/>
<dbReference type="InterPro" id="IPR007329">
    <property type="entry name" value="FMN-bd"/>
</dbReference>
<evidence type="ECO:0000259" key="1">
    <source>
        <dbReference type="SMART" id="SM00900"/>
    </source>
</evidence>
<dbReference type="Proteomes" id="UP000233256">
    <property type="component" value="Unassembled WGS sequence"/>
</dbReference>
<dbReference type="Pfam" id="PF04205">
    <property type="entry name" value="FMN_bind"/>
    <property type="match status" value="1"/>
</dbReference>
<dbReference type="SMART" id="SM00900">
    <property type="entry name" value="FMN_bind"/>
    <property type="match status" value="1"/>
</dbReference>
<sequence>MFHSVQGKRSEAPVEIQYLQIDMESVRAIFSLARKLQISADNSVPSLVMDFRGNVLGSVIAGKCAAIPGNAGPVPVVVGLDLDGGVAGVALMPSRETQSYIARIMKSGLLSAWNGFKPASADKVRVDTVSGATRTSKAVIRTVEHILSRLDVTVRGN</sequence>
<feature type="domain" description="FMN-binding" evidence="1">
    <location>
        <begin position="69"/>
        <end position="150"/>
    </location>
</feature>
<name>A0A2N1PSA1_9BACT</name>
<dbReference type="AlphaFoldDB" id="A0A2N1PSA1"/>
<accession>A0A2N1PSA1</accession>
<gene>
    <name evidence="2" type="ORF">CVV64_05455</name>
</gene>
<reference evidence="2 3" key="1">
    <citation type="journal article" date="2017" name="ISME J.">
        <title>Potential for microbial H2 and metal transformations associated with novel bacteria and archaea in deep terrestrial subsurface sediments.</title>
        <authorList>
            <person name="Hernsdorf A.W."/>
            <person name="Amano Y."/>
            <person name="Miyakawa K."/>
            <person name="Ise K."/>
            <person name="Suzuki Y."/>
            <person name="Anantharaman K."/>
            <person name="Probst A."/>
            <person name="Burstein D."/>
            <person name="Thomas B.C."/>
            <person name="Banfield J.F."/>
        </authorList>
    </citation>
    <scope>NUCLEOTIDE SEQUENCE [LARGE SCALE GENOMIC DNA]</scope>
    <source>
        <strain evidence="2">HGW-Wallbacteria-1</strain>
    </source>
</reference>
<dbReference type="EMBL" id="PGXC01000003">
    <property type="protein sequence ID" value="PKK91217.1"/>
    <property type="molecule type" value="Genomic_DNA"/>
</dbReference>
<comment type="caution">
    <text evidence="2">The sequence shown here is derived from an EMBL/GenBank/DDBJ whole genome shotgun (WGS) entry which is preliminary data.</text>
</comment>
<evidence type="ECO:0000313" key="2">
    <source>
        <dbReference type="EMBL" id="PKK91217.1"/>
    </source>
</evidence>
<organism evidence="2 3">
    <name type="scientific">Candidatus Wallbacteria bacterium HGW-Wallbacteria-1</name>
    <dbReference type="NCBI Taxonomy" id="2013854"/>
    <lineage>
        <taxon>Bacteria</taxon>
        <taxon>Candidatus Walliibacteriota</taxon>
    </lineage>
</organism>
<protein>
    <recommendedName>
        <fullName evidence="1">FMN-binding domain-containing protein</fullName>
    </recommendedName>
</protein>
<evidence type="ECO:0000313" key="3">
    <source>
        <dbReference type="Proteomes" id="UP000233256"/>
    </source>
</evidence>
<dbReference type="GO" id="GO:0010181">
    <property type="term" value="F:FMN binding"/>
    <property type="evidence" value="ECO:0007669"/>
    <property type="project" value="InterPro"/>
</dbReference>